<proteinExistence type="predicted"/>
<name>A0A5M3VWU9_9ACTN</name>
<evidence type="ECO:0000313" key="1">
    <source>
        <dbReference type="EMBL" id="GES01327.1"/>
    </source>
</evidence>
<dbReference type="Proteomes" id="UP000334990">
    <property type="component" value="Unassembled WGS sequence"/>
</dbReference>
<dbReference type="Pfam" id="PF14100">
    <property type="entry name" value="DUF6807"/>
    <property type="match status" value="1"/>
</dbReference>
<keyword evidence="2" id="KW-1185">Reference proteome</keyword>
<protein>
    <recommendedName>
        <fullName evidence="3">Methane oxygenase PmoA</fullName>
    </recommendedName>
</protein>
<gene>
    <name evidence="1" type="ORF">Acor_33910</name>
</gene>
<dbReference type="RefSeq" id="WP_155337624.1">
    <property type="nucleotide sequence ID" value="NZ_BAAABN010000029.1"/>
</dbReference>
<evidence type="ECO:0008006" key="3">
    <source>
        <dbReference type="Google" id="ProtNLM"/>
    </source>
</evidence>
<accession>A0A5M3VWU9</accession>
<sequence>MPDVIIETGADRVSVFRTGSSTPVLVQNAAADRRPYIHPIVVPGGTAAVTEDAPAHHPWQHGLYVGLNDVNGIGFWMEGLRPERADQDGTFHPRLLGAPRVEGNLATWGVSTEYRYPSGELLLRETQEWEFADHGDWYDLDLTLTFHADEPVTFGQYAYGGLFLRMPYRAEAGGTAFNSAGQSGPEAEGQRATWAAARMPVPGHEGDVLVVVMDHPSNAEHPVPWRVDNELGIGPSVCVAGAWRIGAGEARSFRHRVAVYGEPVATPVIEENWTSFSKRGSA</sequence>
<evidence type="ECO:0000313" key="2">
    <source>
        <dbReference type="Proteomes" id="UP000334990"/>
    </source>
</evidence>
<dbReference type="EMBL" id="BLAD01000050">
    <property type="protein sequence ID" value="GES01327.1"/>
    <property type="molecule type" value="Genomic_DNA"/>
</dbReference>
<dbReference type="InterPro" id="IPR029475">
    <property type="entry name" value="DUF6807"/>
</dbReference>
<comment type="caution">
    <text evidence="1">The sequence shown here is derived from an EMBL/GenBank/DDBJ whole genome shotgun (WGS) entry which is preliminary data.</text>
</comment>
<reference evidence="1 2" key="1">
    <citation type="submission" date="2019-10" db="EMBL/GenBank/DDBJ databases">
        <title>Whole genome shotgun sequence of Acrocarpospora corrugata NBRC 13972.</title>
        <authorList>
            <person name="Ichikawa N."/>
            <person name="Kimura A."/>
            <person name="Kitahashi Y."/>
            <person name="Komaki H."/>
            <person name="Oguchi A."/>
        </authorList>
    </citation>
    <scope>NUCLEOTIDE SEQUENCE [LARGE SCALE GENOMIC DNA]</scope>
    <source>
        <strain evidence="1 2">NBRC 13972</strain>
    </source>
</reference>
<organism evidence="1 2">
    <name type="scientific">Acrocarpospora corrugata</name>
    <dbReference type="NCBI Taxonomy" id="35763"/>
    <lineage>
        <taxon>Bacteria</taxon>
        <taxon>Bacillati</taxon>
        <taxon>Actinomycetota</taxon>
        <taxon>Actinomycetes</taxon>
        <taxon>Streptosporangiales</taxon>
        <taxon>Streptosporangiaceae</taxon>
        <taxon>Acrocarpospora</taxon>
    </lineage>
</organism>
<dbReference type="AlphaFoldDB" id="A0A5M3VWU9"/>
<dbReference type="OrthoDB" id="9774179at2"/>